<proteinExistence type="predicted"/>
<dbReference type="VEuPathDB" id="AmoebaDB:EIN_313430"/>
<name>A0A0A1UCH2_ENTIV</name>
<dbReference type="SUPFAM" id="SSF54001">
    <property type="entry name" value="Cysteine proteinases"/>
    <property type="match status" value="1"/>
</dbReference>
<dbReference type="InterPro" id="IPR013201">
    <property type="entry name" value="Prot_inhib_I29"/>
</dbReference>
<dbReference type="Pfam" id="PF08246">
    <property type="entry name" value="Inhibitor_I29"/>
    <property type="match status" value="1"/>
</dbReference>
<dbReference type="Gene3D" id="1.10.287.2250">
    <property type="match status" value="1"/>
</dbReference>
<gene>
    <name evidence="2" type="ORF">EIN_313430</name>
</gene>
<dbReference type="RefSeq" id="XP_004259712.1">
    <property type="nucleotide sequence ID" value="XM_004259664.1"/>
</dbReference>
<feature type="non-terminal residue" evidence="2">
    <location>
        <position position="56"/>
    </location>
</feature>
<feature type="non-terminal residue" evidence="2">
    <location>
        <position position="1"/>
    </location>
</feature>
<dbReference type="AlphaFoldDB" id="A0A0A1UCH2"/>
<feature type="domain" description="Cathepsin propeptide inhibitor" evidence="1">
    <location>
        <begin position="14"/>
        <end position="51"/>
    </location>
</feature>
<evidence type="ECO:0000259" key="1">
    <source>
        <dbReference type="Pfam" id="PF08246"/>
    </source>
</evidence>
<dbReference type="InterPro" id="IPR038765">
    <property type="entry name" value="Papain-like_cys_pep_sf"/>
</dbReference>
<evidence type="ECO:0000313" key="3">
    <source>
        <dbReference type="Proteomes" id="UP000014680"/>
    </source>
</evidence>
<sequence length="56" mass="6488">MFCLLIAIAAAADFNAWKLANKKHFSLAENLRRRAIFNKNAKFVEAFNKQHSFECQ</sequence>
<accession>A0A0A1UCH2</accession>
<evidence type="ECO:0000313" key="2">
    <source>
        <dbReference type="EMBL" id="ELP92941.1"/>
    </source>
</evidence>
<dbReference type="GeneID" id="14891927"/>
<reference evidence="2 3" key="1">
    <citation type="submission" date="2012-10" db="EMBL/GenBank/DDBJ databases">
        <authorList>
            <person name="Zafar N."/>
            <person name="Inman J."/>
            <person name="Hall N."/>
            <person name="Lorenzi H."/>
            <person name="Caler E."/>
        </authorList>
    </citation>
    <scope>NUCLEOTIDE SEQUENCE [LARGE SCALE GENOMIC DNA]</scope>
    <source>
        <strain evidence="2 3">IP1</strain>
    </source>
</reference>
<dbReference type="Proteomes" id="UP000014680">
    <property type="component" value="Unassembled WGS sequence"/>
</dbReference>
<dbReference type="KEGG" id="eiv:EIN_313430"/>
<dbReference type="EMBL" id="KB206312">
    <property type="protein sequence ID" value="ELP92941.1"/>
    <property type="molecule type" value="Genomic_DNA"/>
</dbReference>
<protein>
    <submittedName>
        <fullName evidence="2">Cysteine proteinase, putative</fullName>
    </submittedName>
</protein>
<organism evidence="2 3">
    <name type="scientific">Entamoeba invadens IP1</name>
    <dbReference type="NCBI Taxonomy" id="370355"/>
    <lineage>
        <taxon>Eukaryota</taxon>
        <taxon>Amoebozoa</taxon>
        <taxon>Evosea</taxon>
        <taxon>Archamoebae</taxon>
        <taxon>Mastigamoebida</taxon>
        <taxon>Entamoebidae</taxon>
        <taxon>Entamoeba</taxon>
    </lineage>
</organism>
<keyword evidence="3" id="KW-1185">Reference proteome</keyword>